<evidence type="ECO:0000313" key="1">
    <source>
        <dbReference type="EMBL" id="PHH69218.1"/>
    </source>
</evidence>
<accession>A0A2C5XTI0</accession>
<dbReference type="Proteomes" id="UP000224854">
    <property type="component" value="Unassembled WGS sequence"/>
</dbReference>
<dbReference type="AlphaFoldDB" id="A0A2C5XTI0"/>
<dbReference type="EMBL" id="NJEU01000976">
    <property type="protein sequence ID" value="PHH69218.1"/>
    <property type="molecule type" value="Genomic_DNA"/>
</dbReference>
<organism evidence="1 2">
    <name type="scientific">Ophiocordyceps australis</name>
    <dbReference type="NCBI Taxonomy" id="1399860"/>
    <lineage>
        <taxon>Eukaryota</taxon>
        <taxon>Fungi</taxon>
        <taxon>Dikarya</taxon>
        <taxon>Ascomycota</taxon>
        <taxon>Pezizomycotina</taxon>
        <taxon>Sordariomycetes</taxon>
        <taxon>Hypocreomycetidae</taxon>
        <taxon>Hypocreales</taxon>
        <taxon>Ophiocordycipitaceae</taxon>
        <taxon>Ophiocordyceps</taxon>
    </lineage>
</organism>
<reference evidence="1 2" key="1">
    <citation type="submission" date="2017-06" db="EMBL/GenBank/DDBJ databases">
        <title>Ant-infecting Ophiocordyceps genomes reveal a high diversity of potential behavioral manipulation genes and a possible major role for enterotoxins.</title>
        <authorList>
            <person name="De Bekker C."/>
            <person name="Evans H.C."/>
            <person name="Brachmann A."/>
            <person name="Hughes D.P."/>
        </authorList>
    </citation>
    <scope>NUCLEOTIDE SEQUENCE [LARGE SCALE GENOMIC DNA]</scope>
    <source>
        <strain evidence="1 2">1348a</strain>
    </source>
</reference>
<name>A0A2C5XTI0_9HYPO</name>
<proteinExistence type="predicted"/>
<protein>
    <submittedName>
        <fullName evidence="1">Uncharacterized protein</fullName>
    </submittedName>
</protein>
<evidence type="ECO:0000313" key="2">
    <source>
        <dbReference type="Proteomes" id="UP000224854"/>
    </source>
</evidence>
<keyword evidence="2" id="KW-1185">Reference proteome</keyword>
<gene>
    <name evidence="1" type="ORF">CDD82_7909</name>
</gene>
<comment type="caution">
    <text evidence="1">The sequence shown here is derived from an EMBL/GenBank/DDBJ whole genome shotgun (WGS) entry which is preliminary data.</text>
</comment>
<sequence length="143" mass="15470">MMATIWDMIGCWISYKRSAFGKEQSDSVDILTHAQPAIIGATLAAALIVVLPRRGHLLLLSLMPMTKTTTTSRTSTGLGGCTDQAFCSQPLDTVQGITASCSPEAAMWPSFATEGRGAATWRFSRARRCLGIRVVWAPFSLFV</sequence>